<evidence type="ECO:0000256" key="10">
    <source>
        <dbReference type="ARBA" id="ARBA00023163"/>
    </source>
</evidence>
<dbReference type="GO" id="GO:0003700">
    <property type="term" value="F:DNA-binding transcription factor activity"/>
    <property type="evidence" value="ECO:0007669"/>
    <property type="project" value="InterPro"/>
</dbReference>
<accession>A0AA95HRL7</accession>
<dbReference type="SMART" id="SM00387">
    <property type="entry name" value="HATPase_c"/>
    <property type="match status" value="1"/>
</dbReference>
<dbReference type="InterPro" id="IPR011123">
    <property type="entry name" value="Y_Y_Y"/>
</dbReference>
<dbReference type="PROSITE" id="PS01124">
    <property type="entry name" value="HTH_ARAC_FAMILY_2"/>
    <property type="match status" value="1"/>
</dbReference>
<dbReference type="Gene3D" id="1.10.10.60">
    <property type="entry name" value="Homeodomain-like"/>
    <property type="match status" value="1"/>
</dbReference>
<evidence type="ECO:0000256" key="6">
    <source>
        <dbReference type="ARBA" id="ARBA00022777"/>
    </source>
</evidence>
<feature type="modified residue" description="4-aspartylphosphate" evidence="11">
    <location>
        <position position="449"/>
    </location>
</feature>
<dbReference type="SUPFAM" id="SSF46689">
    <property type="entry name" value="Homeodomain-like"/>
    <property type="match status" value="1"/>
</dbReference>
<keyword evidence="9" id="KW-0805">Transcription regulation</keyword>
<dbReference type="InterPro" id="IPR009057">
    <property type="entry name" value="Homeodomain-like_sf"/>
</dbReference>
<dbReference type="Pfam" id="PF07495">
    <property type="entry name" value="Y_Y_Y"/>
    <property type="match status" value="1"/>
</dbReference>
<feature type="domain" description="HTH araC/xylS-type" evidence="13">
    <location>
        <begin position="555"/>
        <end position="654"/>
    </location>
</feature>
<feature type="transmembrane region" description="Helical" evidence="12">
    <location>
        <begin position="103"/>
        <end position="123"/>
    </location>
</feature>
<dbReference type="SUPFAM" id="SSF47384">
    <property type="entry name" value="Homodimeric domain of signal transducing histidine kinase"/>
    <property type="match status" value="1"/>
</dbReference>
<evidence type="ECO:0000256" key="12">
    <source>
        <dbReference type="SAM" id="Phobius"/>
    </source>
</evidence>
<dbReference type="PANTHER" id="PTHR43547:SF2">
    <property type="entry name" value="HYBRID SIGNAL TRANSDUCTION HISTIDINE KINASE C"/>
    <property type="match status" value="1"/>
</dbReference>
<dbReference type="InterPro" id="IPR003661">
    <property type="entry name" value="HisK_dim/P_dom"/>
</dbReference>
<evidence type="ECO:0000313" key="16">
    <source>
        <dbReference type="EMBL" id="WHX10804.1"/>
    </source>
</evidence>
<dbReference type="Gene3D" id="3.30.565.10">
    <property type="entry name" value="Histidine kinase-like ATPase, C-terminal domain"/>
    <property type="match status" value="1"/>
</dbReference>
<dbReference type="InterPro" id="IPR013783">
    <property type="entry name" value="Ig-like_fold"/>
</dbReference>
<dbReference type="InterPro" id="IPR004358">
    <property type="entry name" value="Sig_transdc_His_kin-like_C"/>
</dbReference>
<evidence type="ECO:0000313" key="17">
    <source>
        <dbReference type="Proteomes" id="UP001177934"/>
    </source>
</evidence>
<dbReference type="PRINTS" id="PR00344">
    <property type="entry name" value="BCTRLSENSOR"/>
</dbReference>
<keyword evidence="4 16" id="KW-0808">Transferase</keyword>
<dbReference type="Gene3D" id="1.10.287.130">
    <property type="match status" value="1"/>
</dbReference>
<dbReference type="GO" id="GO:0043565">
    <property type="term" value="F:sequence-specific DNA binding"/>
    <property type="evidence" value="ECO:0007669"/>
    <property type="project" value="InterPro"/>
</dbReference>
<dbReference type="FunFam" id="1.10.287.130:FF:000045">
    <property type="entry name" value="Two-component system sensor histidine kinase/response regulator"/>
    <property type="match status" value="1"/>
</dbReference>
<dbReference type="InterPro" id="IPR036097">
    <property type="entry name" value="HisK_dim/P_sf"/>
</dbReference>
<keyword evidence="12" id="KW-0812">Transmembrane</keyword>
<dbReference type="InterPro" id="IPR036890">
    <property type="entry name" value="HATPase_C_sf"/>
</dbReference>
<keyword evidence="6 16" id="KW-0418">Kinase</keyword>
<dbReference type="PROSITE" id="PS50110">
    <property type="entry name" value="RESPONSE_REGULATORY"/>
    <property type="match status" value="1"/>
</dbReference>
<evidence type="ECO:0000256" key="1">
    <source>
        <dbReference type="ARBA" id="ARBA00000085"/>
    </source>
</evidence>
<evidence type="ECO:0000256" key="7">
    <source>
        <dbReference type="ARBA" id="ARBA00022840"/>
    </source>
</evidence>
<dbReference type="Gene3D" id="2.60.40.10">
    <property type="entry name" value="Immunoglobulins"/>
    <property type="match status" value="1"/>
</dbReference>
<evidence type="ECO:0000256" key="5">
    <source>
        <dbReference type="ARBA" id="ARBA00022741"/>
    </source>
</evidence>
<dbReference type="GO" id="GO:0000155">
    <property type="term" value="F:phosphorelay sensor kinase activity"/>
    <property type="evidence" value="ECO:0007669"/>
    <property type="project" value="InterPro"/>
</dbReference>
<feature type="domain" description="Response regulatory" evidence="15">
    <location>
        <begin position="401"/>
        <end position="516"/>
    </location>
</feature>
<protein>
    <recommendedName>
        <fullName evidence="2">histidine kinase</fullName>
        <ecNumber evidence="2">2.7.13.3</ecNumber>
    </recommendedName>
</protein>
<reference evidence="16" key="1">
    <citation type="journal article" date="2023" name="Nat. Commun.">
        <title>Identification of a novel Human Milk Oligosaccharides utilization cluster in the infant gut commensal Bacteroides dorei.</title>
        <authorList>
            <person name="Kijner S."/>
            <person name="Ennis D."/>
            <person name="Shmorak S."/>
            <person name="Florentin A."/>
            <person name="Yassour M."/>
        </authorList>
    </citation>
    <scope>NUCLEOTIDE SEQUENCE</scope>
    <source>
        <strain evidence="16">2</strain>
    </source>
</reference>
<dbReference type="InterPro" id="IPR018060">
    <property type="entry name" value="HTH_AraC"/>
</dbReference>
<name>A0AA95HRL7_9BACT</name>
<dbReference type="InterPro" id="IPR001789">
    <property type="entry name" value="Sig_transdc_resp-reg_receiver"/>
</dbReference>
<evidence type="ECO:0000259" key="13">
    <source>
        <dbReference type="PROSITE" id="PS01124"/>
    </source>
</evidence>
<dbReference type="Pfam" id="PF00512">
    <property type="entry name" value="HisKA"/>
    <property type="match status" value="1"/>
</dbReference>
<dbReference type="Pfam" id="PF12833">
    <property type="entry name" value="HTH_18"/>
    <property type="match status" value="1"/>
</dbReference>
<dbReference type="EC" id="2.7.13.3" evidence="2"/>
<evidence type="ECO:0000256" key="11">
    <source>
        <dbReference type="PROSITE-ProRule" id="PRU00169"/>
    </source>
</evidence>
<dbReference type="SMART" id="SM00342">
    <property type="entry name" value="HTH_ARAC"/>
    <property type="match status" value="1"/>
</dbReference>
<keyword evidence="3 11" id="KW-0597">Phosphoprotein</keyword>
<keyword evidence="12" id="KW-1133">Transmembrane helix</keyword>
<gene>
    <name evidence="16" type="ORF">QNN11_04970</name>
</gene>
<keyword evidence="12" id="KW-0472">Membrane</keyword>
<evidence type="ECO:0000256" key="4">
    <source>
        <dbReference type="ARBA" id="ARBA00022679"/>
    </source>
</evidence>
<dbReference type="GO" id="GO:0005524">
    <property type="term" value="F:ATP binding"/>
    <property type="evidence" value="ECO:0007669"/>
    <property type="project" value="UniProtKB-KW"/>
</dbReference>
<keyword evidence="5" id="KW-0547">Nucleotide-binding</keyword>
<feature type="domain" description="Histidine kinase" evidence="14">
    <location>
        <begin position="146"/>
        <end position="363"/>
    </location>
</feature>
<evidence type="ECO:0000256" key="3">
    <source>
        <dbReference type="ARBA" id="ARBA00022553"/>
    </source>
</evidence>
<dbReference type="Gene3D" id="3.40.50.2300">
    <property type="match status" value="1"/>
</dbReference>
<dbReference type="AlphaFoldDB" id="A0AA95HRL7"/>
<dbReference type="Proteomes" id="UP001177934">
    <property type="component" value="Chromosome"/>
</dbReference>
<keyword evidence="7" id="KW-0067">ATP-binding</keyword>
<organism evidence="16 17">
    <name type="scientific">Phocaeicola dorei</name>
    <dbReference type="NCBI Taxonomy" id="357276"/>
    <lineage>
        <taxon>Bacteria</taxon>
        <taxon>Pseudomonadati</taxon>
        <taxon>Bacteroidota</taxon>
        <taxon>Bacteroidia</taxon>
        <taxon>Bacteroidales</taxon>
        <taxon>Bacteroidaceae</taxon>
        <taxon>Phocaeicola</taxon>
    </lineage>
</organism>
<dbReference type="PROSITE" id="PS50109">
    <property type="entry name" value="HIS_KIN"/>
    <property type="match status" value="1"/>
</dbReference>
<evidence type="ECO:0000256" key="8">
    <source>
        <dbReference type="ARBA" id="ARBA00023012"/>
    </source>
</evidence>
<dbReference type="SMART" id="SM00448">
    <property type="entry name" value="REC"/>
    <property type="match status" value="1"/>
</dbReference>
<dbReference type="SMART" id="SM00388">
    <property type="entry name" value="HisKA"/>
    <property type="match status" value="1"/>
</dbReference>
<dbReference type="Pfam" id="PF00072">
    <property type="entry name" value="Response_reg"/>
    <property type="match status" value="1"/>
</dbReference>
<dbReference type="PANTHER" id="PTHR43547">
    <property type="entry name" value="TWO-COMPONENT HISTIDINE KINASE"/>
    <property type="match status" value="1"/>
</dbReference>
<dbReference type="FunFam" id="3.30.565.10:FF:000037">
    <property type="entry name" value="Hybrid sensor histidine kinase/response regulator"/>
    <property type="match status" value="1"/>
</dbReference>
<keyword evidence="10" id="KW-0804">Transcription</keyword>
<dbReference type="SUPFAM" id="SSF55874">
    <property type="entry name" value="ATPase domain of HSP90 chaperone/DNA topoisomerase II/histidine kinase"/>
    <property type="match status" value="1"/>
</dbReference>
<evidence type="ECO:0000256" key="9">
    <source>
        <dbReference type="ARBA" id="ARBA00023015"/>
    </source>
</evidence>
<dbReference type="SUPFAM" id="SSF52172">
    <property type="entry name" value="CheY-like"/>
    <property type="match status" value="1"/>
</dbReference>
<dbReference type="InterPro" id="IPR003594">
    <property type="entry name" value="HATPase_dom"/>
</dbReference>
<evidence type="ECO:0000259" key="15">
    <source>
        <dbReference type="PROSITE" id="PS50110"/>
    </source>
</evidence>
<sequence>MSVNPDNSKDMQLPPNNHTLRLVFSALDMTNTEYIQYAYKLDGFDKNFRLTDNGHEANYTNLPPGKYVFRVKSTNNEGVWVENERTLSFEVLPTFSETPCATMLYFFLIVLFIAVAIYVYTVFYRIKNKAKNEELITQLKLSFFTDVSHELRTPLTLITGPLEYILRDESLSGKVRDTLKIIKKNSDRMQRLVGQILDFSKIQNSKMKLRVQYVDIISFTKEIINYFTTLSQERHISLNFNTQLSKVNLWVDKDKLEKVIFNLLSNAFKYTSDGKNIWVSMKDDGNAVLLQIQDEGVGIKREKQKVIFNRYENVVPDSIYAPLSSGIGLSVAKELVEMHHGSINVESEFGKGSLFTVRLLKGKKHYPSDTEYILSDWNEDTNLDFNSQNELQELNEAEKPLMLIVEDNYELRVFIKQIFQEAYRFVEANNGEVGLKKAFSDLPDMIITDIMMPVKSGLQMLQELRNDERTSHIPAIVLTAKTDMDSILTGIHTGADDYITKPFSVNYLQAKVENILARRKMLQTYYCKVGYEEGNENKEKDRSVQLSARDAAFLNKLAKIMEEQLGNPELNVDQLVSYFSLSRTNFFHKLKSLTGMAPIMYIKEIRMRKAAELIKENQYTMAEIAYMVGFSDPHYFSKSFKSYWGMTSTEYAKNQIGR</sequence>
<proteinExistence type="predicted"/>
<dbReference type="EMBL" id="CP126056">
    <property type="protein sequence ID" value="WHX10804.1"/>
    <property type="molecule type" value="Genomic_DNA"/>
</dbReference>
<comment type="catalytic activity">
    <reaction evidence="1">
        <text>ATP + protein L-histidine = ADP + protein N-phospho-L-histidine.</text>
        <dbReference type="EC" id="2.7.13.3"/>
    </reaction>
</comment>
<dbReference type="InterPro" id="IPR005467">
    <property type="entry name" value="His_kinase_dom"/>
</dbReference>
<evidence type="ECO:0000259" key="14">
    <source>
        <dbReference type="PROSITE" id="PS50109"/>
    </source>
</evidence>
<dbReference type="InterPro" id="IPR011006">
    <property type="entry name" value="CheY-like_superfamily"/>
</dbReference>
<dbReference type="CDD" id="cd00082">
    <property type="entry name" value="HisKA"/>
    <property type="match status" value="1"/>
</dbReference>
<dbReference type="CDD" id="cd17574">
    <property type="entry name" value="REC_OmpR"/>
    <property type="match status" value="1"/>
</dbReference>
<keyword evidence="8" id="KW-0902">Two-component regulatory system</keyword>
<dbReference type="Pfam" id="PF02518">
    <property type="entry name" value="HATPase_c"/>
    <property type="match status" value="1"/>
</dbReference>
<evidence type="ECO:0000256" key="2">
    <source>
        <dbReference type="ARBA" id="ARBA00012438"/>
    </source>
</evidence>